<protein>
    <recommendedName>
        <fullName evidence="4">Glycosyltransferase subfamily 4-like N-terminal domain-containing protein</fullName>
    </recommendedName>
</protein>
<comment type="caution">
    <text evidence="5">The sequence shown here is derived from an EMBL/GenBank/DDBJ whole genome shotgun (WGS) entry which is preliminary data.</text>
</comment>
<dbReference type="EMBL" id="PDJD01000001">
    <property type="protein sequence ID" value="PFG20472.1"/>
    <property type="molecule type" value="Genomic_DNA"/>
</dbReference>
<dbReference type="Pfam" id="PF13692">
    <property type="entry name" value="Glyco_trans_1_4"/>
    <property type="match status" value="1"/>
</dbReference>
<sequence length="391" mass="41699">MHHQRTAVLAHPSPDRYGSDLQALETISALVARGWRTVVALPASGVFGPLARARGAETRIVPFPTVNRALLAPRAATAFAYRSAGALGPITRGLRHLRPEAVLVNTLTEPIWPLAAALTGVPCLVHVHEAEQDAGRLARTALASQLLLADRVVVNSEAAARALTEVLPGLDSRLQRIYNGVPGPGSHTRESRDLTRGGARSAHGDPGAARIALLGRLSPRKGTDVALEAVAALRSSGRRVHLDLYGEVFEGYEWFEEQLRRRAAQPDLAGAVSFHGYVRPIWSALSASALVIVPSRTEPFGNVAVEAMLAGRPVIASRVQGLAEIVRDGVTGLQVTPGDPGDLAHAIARALEDPAFAARLADAGRRDAKERFSVTRYRTEIANALEAISRE</sequence>
<evidence type="ECO:0000313" key="5">
    <source>
        <dbReference type="EMBL" id="PFG20472.1"/>
    </source>
</evidence>
<dbReference type="AlphaFoldDB" id="A0A2A9D3E2"/>
<evidence type="ECO:0000256" key="3">
    <source>
        <dbReference type="SAM" id="MobiDB-lite"/>
    </source>
</evidence>
<dbReference type="Proteomes" id="UP000224915">
    <property type="component" value="Unassembled WGS sequence"/>
</dbReference>
<dbReference type="CDD" id="cd03801">
    <property type="entry name" value="GT4_PimA-like"/>
    <property type="match status" value="1"/>
</dbReference>
<dbReference type="PANTHER" id="PTHR12526">
    <property type="entry name" value="GLYCOSYLTRANSFERASE"/>
    <property type="match status" value="1"/>
</dbReference>
<feature type="region of interest" description="Disordered" evidence="3">
    <location>
        <begin position="180"/>
        <end position="206"/>
    </location>
</feature>
<evidence type="ECO:0000259" key="4">
    <source>
        <dbReference type="Pfam" id="PF13439"/>
    </source>
</evidence>
<dbReference type="InterPro" id="IPR028098">
    <property type="entry name" value="Glyco_trans_4-like_N"/>
</dbReference>
<reference evidence="5 6" key="1">
    <citation type="submission" date="2017-10" db="EMBL/GenBank/DDBJ databases">
        <title>Sequencing the genomes of 1000 actinobacteria strains.</title>
        <authorList>
            <person name="Klenk H.-P."/>
        </authorList>
    </citation>
    <scope>NUCLEOTIDE SEQUENCE [LARGE SCALE GENOMIC DNA]</scope>
    <source>
        <strain evidence="5 6">DSM 21801</strain>
    </source>
</reference>
<dbReference type="SUPFAM" id="SSF53756">
    <property type="entry name" value="UDP-Glycosyltransferase/glycogen phosphorylase"/>
    <property type="match status" value="1"/>
</dbReference>
<evidence type="ECO:0000313" key="6">
    <source>
        <dbReference type="Proteomes" id="UP000224915"/>
    </source>
</evidence>
<evidence type="ECO:0000256" key="1">
    <source>
        <dbReference type="ARBA" id="ARBA00022676"/>
    </source>
</evidence>
<organism evidence="5 6">
    <name type="scientific">Serinibacter salmoneus</name>
    <dbReference type="NCBI Taxonomy" id="556530"/>
    <lineage>
        <taxon>Bacteria</taxon>
        <taxon>Bacillati</taxon>
        <taxon>Actinomycetota</taxon>
        <taxon>Actinomycetes</taxon>
        <taxon>Micrococcales</taxon>
        <taxon>Beutenbergiaceae</taxon>
        <taxon>Serinibacter</taxon>
    </lineage>
</organism>
<dbReference type="OrthoDB" id="8878585at2"/>
<feature type="domain" description="Glycosyltransferase subfamily 4-like N-terminal" evidence="4">
    <location>
        <begin position="23"/>
        <end position="181"/>
    </location>
</feature>
<keyword evidence="6" id="KW-1185">Reference proteome</keyword>
<dbReference type="Pfam" id="PF13439">
    <property type="entry name" value="Glyco_transf_4"/>
    <property type="match status" value="1"/>
</dbReference>
<evidence type="ECO:0000256" key="2">
    <source>
        <dbReference type="ARBA" id="ARBA00022679"/>
    </source>
</evidence>
<dbReference type="Gene3D" id="3.40.50.2000">
    <property type="entry name" value="Glycogen Phosphorylase B"/>
    <property type="match status" value="2"/>
</dbReference>
<proteinExistence type="predicted"/>
<dbReference type="PANTHER" id="PTHR12526:SF510">
    <property type="entry name" value="D-INOSITOL 3-PHOSPHATE GLYCOSYLTRANSFERASE"/>
    <property type="match status" value="1"/>
</dbReference>
<keyword evidence="2" id="KW-0808">Transferase</keyword>
<name>A0A2A9D3E2_9MICO</name>
<accession>A0A2A9D3E2</accession>
<gene>
    <name evidence="5" type="ORF">ATL40_2072</name>
</gene>
<keyword evidence="1" id="KW-0328">Glycosyltransferase</keyword>
<dbReference type="GO" id="GO:0016757">
    <property type="term" value="F:glycosyltransferase activity"/>
    <property type="evidence" value="ECO:0007669"/>
    <property type="project" value="UniProtKB-KW"/>
</dbReference>